<keyword evidence="4" id="KW-1185">Reference proteome</keyword>
<evidence type="ECO:0000256" key="1">
    <source>
        <dbReference type="SAM" id="Coils"/>
    </source>
</evidence>
<gene>
    <name evidence="3" type="ORF">LSALG_LOCUS20288</name>
</gene>
<keyword evidence="1" id="KW-0175">Coiled coil</keyword>
<protein>
    <submittedName>
        <fullName evidence="3">Uncharacterized protein</fullName>
    </submittedName>
</protein>
<accession>A0AA35YV30</accession>
<evidence type="ECO:0000256" key="2">
    <source>
        <dbReference type="SAM" id="MobiDB-lite"/>
    </source>
</evidence>
<dbReference type="Proteomes" id="UP001177003">
    <property type="component" value="Chromosome 4"/>
</dbReference>
<dbReference type="EMBL" id="OX465080">
    <property type="protein sequence ID" value="CAI9280548.1"/>
    <property type="molecule type" value="Genomic_DNA"/>
</dbReference>
<organism evidence="3 4">
    <name type="scientific">Lactuca saligna</name>
    <name type="common">Willowleaf lettuce</name>
    <dbReference type="NCBI Taxonomy" id="75948"/>
    <lineage>
        <taxon>Eukaryota</taxon>
        <taxon>Viridiplantae</taxon>
        <taxon>Streptophyta</taxon>
        <taxon>Embryophyta</taxon>
        <taxon>Tracheophyta</taxon>
        <taxon>Spermatophyta</taxon>
        <taxon>Magnoliopsida</taxon>
        <taxon>eudicotyledons</taxon>
        <taxon>Gunneridae</taxon>
        <taxon>Pentapetalae</taxon>
        <taxon>asterids</taxon>
        <taxon>campanulids</taxon>
        <taxon>Asterales</taxon>
        <taxon>Asteraceae</taxon>
        <taxon>Cichorioideae</taxon>
        <taxon>Cichorieae</taxon>
        <taxon>Lactucinae</taxon>
        <taxon>Lactuca</taxon>
    </lineage>
</organism>
<sequence>MKAAHTPRSPYPSDNEGSQSDSDIHIEGDETIQNEDSTKTSLDEEAPVTRGQLKEIHEKLYLLLHALKASSTDDYSQATVKSLLDTLTKEHSAKLENMNNAVDASTTVCKNTTETVDKLITDARAKLWEVHTGLKIDNDQFNSSISSQIFKLQDDLAMERKIMNALAVKTEKVKVLTVKLKNAEKQVNDLLSEKVTMKTCIAEIIGMLLDIIETRDLMITIMVKKHLAEKLSPVFAMLHRLEGVPESSFILKQAGEGKEKLFSEESIVENNKDEELDENGIKRRKEREDEMDEHQRIIHEDEVKEKVEFEAQVTLES</sequence>
<dbReference type="AlphaFoldDB" id="A0AA35YV30"/>
<feature type="region of interest" description="Disordered" evidence="2">
    <location>
        <begin position="1"/>
        <end position="48"/>
    </location>
</feature>
<proteinExistence type="predicted"/>
<feature type="region of interest" description="Disordered" evidence="2">
    <location>
        <begin position="266"/>
        <end position="299"/>
    </location>
</feature>
<evidence type="ECO:0000313" key="4">
    <source>
        <dbReference type="Proteomes" id="UP001177003"/>
    </source>
</evidence>
<name>A0AA35YV30_LACSI</name>
<reference evidence="3" key="1">
    <citation type="submission" date="2023-04" db="EMBL/GenBank/DDBJ databases">
        <authorList>
            <person name="Vijverberg K."/>
            <person name="Xiong W."/>
            <person name="Schranz E."/>
        </authorList>
    </citation>
    <scope>NUCLEOTIDE SEQUENCE</scope>
</reference>
<feature type="coiled-coil region" evidence="1">
    <location>
        <begin position="166"/>
        <end position="193"/>
    </location>
</feature>
<evidence type="ECO:0000313" key="3">
    <source>
        <dbReference type="EMBL" id="CAI9280548.1"/>
    </source>
</evidence>